<dbReference type="Gene3D" id="3.40.50.12710">
    <property type="match status" value="1"/>
</dbReference>
<reference evidence="8" key="2">
    <citation type="submission" date="2021-01" db="EMBL/GenBank/DDBJ databases">
        <authorList>
            <person name="Schikora-Tamarit M.A."/>
        </authorList>
    </citation>
    <scope>NUCLEOTIDE SEQUENCE</scope>
    <source>
        <strain evidence="8">CBS6341</strain>
    </source>
</reference>
<gene>
    <name evidence="8" type="ORF">WICMUC_004667</name>
</gene>
<dbReference type="AlphaFoldDB" id="A0A9P8PGT8"/>
<evidence type="ECO:0000313" key="8">
    <source>
        <dbReference type="EMBL" id="KAH3671370.1"/>
    </source>
</evidence>
<dbReference type="PANTHER" id="PTHR12049">
    <property type="entry name" value="PROTEIN ARGININE METHYLTRANSFERASE NDUFAF7, MITOCHONDRIAL"/>
    <property type="match status" value="1"/>
</dbReference>
<dbReference type="InterPro" id="IPR029063">
    <property type="entry name" value="SAM-dependent_MTases_sf"/>
</dbReference>
<dbReference type="GO" id="GO:0035243">
    <property type="term" value="F:protein-arginine omega-N symmetric methyltransferase activity"/>
    <property type="evidence" value="ECO:0007669"/>
    <property type="project" value="UniProtKB-EC"/>
</dbReference>
<keyword evidence="5 7" id="KW-0496">Mitochondrion</keyword>
<dbReference type="GO" id="GO:0005739">
    <property type="term" value="C:mitochondrion"/>
    <property type="evidence" value="ECO:0007669"/>
    <property type="project" value="UniProtKB-SubCell"/>
</dbReference>
<dbReference type="EC" id="2.1.1.320" evidence="7"/>
<proteinExistence type="inferred from homology"/>
<evidence type="ECO:0000256" key="4">
    <source>
        <dbReference type="ARBA" id="ARBA00022679"/>
    </source>
</evidence>
<evidence type="ECO:0000256" key="1">
    <source>
        <dbReference type="ARBA" id="ARBA00004173"/>
    </source>
</evidence>
<evidence type="ECO:0000256" key="5">
    <source>
        <dbReference type="ARBA" id="ARBA00023128"/>
    </source>
</evidence>
<organism evidence="8 9">
    <name type="scientific">Wickerhamomyces mucosus</name>
    <dbReference type="NCBI Taxonomy" id="1378264"/>
    <lineage>
        <taxon>Eukaryota</taxon>
        <taxon>Fungi</taxon>
        <taxon>Dikarya</taxon>
        <taxon>Ascomycota</taxon>
        <taxon>Saccharomycotina</taxon>
        <taxon>Saccharomycetes</taxon>
        <taxon>Phaffomycetales</taxon>
        <taxon>Wickerhamomycetaceae</taxon>
        <taxon>Wickerhamomyces</taxon>
    </lineage>
</organism>
<comment type="subcellular location">
    <subcellularLocation>
        <location evidence="1 7">Mitochondrion</location>
    </subcellularLocation>
</comment>
<dbReference type="InterPro" id="IPR038375">
    <property type="entry name" value="NDUFAF7_sf"/>
</dbReference>
<dbReference type="Proteomes" id="UP000769528">
    <property type="component" value="Unassembled WGS sequence"/>
</dbReference>
<evidence type="ECO:0000256" key="3">
    <source>
        <dbReference type="ARBA" id="ARBA00022603"/>
    </source>
</evidence>
<comment type="catalytic activity">
    <reaction evidence="6 7">
        <text>L-arginyl-[protein] + 2 S-adenosyl-L-methionine = N(omega),N(omega)'-dimethyl-L-arginyl-[protein] + 2 S-adenosyl-L-homocysteine + 2 H(+)</text>
        <dbReference type="Rhea" id="RHEA:48108"/>
        <dbReference type="Rhea" id="RHEA-COMP:10532"/>
        <dbReference type="Rhea" id="RHEA-COMP:11992"/>
        <dbReference type="ChEBI" id="CHEBI:15378"/>
        <dbReference type="ChEBI" id="CHEBI:29965"/>
        <dbReference type="ChEBI" id="CHEBI:57856"/>
        <dbReference type="ChEBI" id="CHEBI:59789"/>
        <dbReference type="ChEBI" id="CHEBI:88221"/>
        <dbReference type="EC" id="2.1.1.320"/>
    </reaction>
</comment>
<evidence type="ECO:0000313" key="9">
    <source>
        <dbReference type="Proteomes" id="UP000769528"/>
    </source>
</evidence>
<name>A0A9P8PGT8_9ASCO</name>
<dbReference type="OrthoDB" id="17415at2759"/>
<dbReference type="SUPFAM" id="SSF53335">
    <property type="entry name" value="S-adenosyl-L-methionine-dependent methyltransferases"/>
    <property type="match status" value="1"/>
</dbReference>
<comment type="similarity">
    <text evidence="2 7">Belongs to the NDUFAF7 family.</text>
</comment>
<dbReference type="Pfam" id="PF02636">
    <property type="entry name" value="Methyltransf_28"/>
    <property type="match status" value="1"/>
</dbReference>
<accession>A0A9P8PGT8</accession>
<keyword evidence="4 7" id="KW-0808">Transferase</keyword>
<protein>
    <recommendedName>
        <fullName evidence="7">Protein arginine methyltransferase NDUFAF7</fullName>
        <ecNumber evidence="7">2.1.1.320</ecNumber>
    </recommendedName>
</protein>
<dbReference type="EMBL" id="JAEUBF010001281">
    <property type="protein sequence ID" value="KAH3671370.1"/>
    <property type="molecule type" value="Genomic_DNA"/>
</dbReference>
<dbReference type="InterPro" id="IPR003788">
    <property type="entry name" value="NDUFAF7"/>
</dbReference>
<dbReference type="GO" id="GO:0032259">
    <property type="term" value="P:methylation"/>
    <property type="evidence" value="ECO:0007669"/>
    <property type="project" value="UniProtKB-KW"/>
</dbReference>
<evidence type="ECO:0000256" key="6">
    <source>
        <dbReference type="ARBA" id="ARBA00048612"/>
    </source>
</evidence>
<dbReference type="PANTHER" id="PTHR12049:SF5">
    <property type="entry name" value="PROTEIN ARGININE METHYLTRANSFERASE NDUFAF7 HOMOLOG, MITOCHONDRIAL"/>
    <property type="match status" value="1"/>
</dbReference>
<reference evidence="8" key="1">
    <citation type="journal article" date="2021" name="Open Biol.">
        <title>Shared evolutionary footprints suggest mitochondrial oxidative damage underlies multiple complex I losses in fungi.</title>
        <authorList>
            <person name="Schikora-Tamarit M.A."/>
            <person name="Marcet-Houben M."/>
            <person name="Nosek J."/>
            <person name="Gabaldon T."/>
        </authorList>
    </citation>
    <scope>NUCLEOTIDE SEQUENCE</scope>
    <source>
        <strain evidence="8">CBS6341</strain>
    </source>
</reference>
<evidence type="ECO:0000256" key="7">
    <source>
        <dbReference type="RuleBase" id="RU364114"/>
    </source>
</evidence>
<keyword evidence="3 7" id="KW-0489">Methyltransferase</keyword>
<comment type="function">
    <text evidence="7">Arginine methyltransferase involved in the assembly or stability of mitochondrial NADH:ubiquinone oxidoreductase complex (complex I).</text>
</comment>
<keyword evidence="9" id="KW-1185">Reference proteome</keyword>
<evidence type="ECO:0000256" key="2">
    <source>
        <dbReference type="ARBA" id="ARBA00005891"/>
    </source>
</evidence>
<comment type="caution">
    <text evidence="8">The sequence shown here is derived from an EMBL/GenBank/DDBJ whole genome shotgun (WGS) entry which is preliminary data.</text>
</comment>
<sequence>MGNGLISRRSLSSFSKLLSEKKQRFIHDYSVTPTTFNYRLPSKITSDKFYSAYNKNSIFYSLFHYLSPQSLNKQTPRDFYDSFPLTNFKQLSKSKSNIPPKNVKMLTRDFIDDSLYNPQYGYFNKNAEIFSLGESFDYNNINDIDEFIRIWSTKYEKYSTKSKDNLQLWHTPSELFQPFYGEALARYILVNYKLNLYPYDDLVIYEIGGGNGTLMKNILQYIARNEPKIYKRTKYKIIEISKPLSMKQRFKHLMIKDLEHRVEIVNKSFLDWDERQNEHCFVIGMEVLDNLSHDVLKYDLFTGEPYQGYVVIDENGDFHQFWDPELNAETKTYLELTKDIGVNHEYVNYLTNALYPLNKFNLLKQKFNNVFSPFQNDLTNAMFIPTNLIKIFKILKEKFPNHQLLISDFNKLPKSINRTDYNHPIVQIFLNDKFVTSSTYLAKQGEFDIIFPTDFEIIQQLYTRITGKLISVSSHEKFMNDWSDVEGTCLANGENPLLSLYSNASFLHS</sequence>